<dbReference type="GO" id="GO:0005634">
    <property type="term" value="C:nucleus"/>
    <property type="evidence" value="ECO:0007669"/>
    <property type="project" value="UniProtKB-SubCell"/>
</dbReference>
<feature type="compositionally biased region" description="Polar residues" evidence="6">
    <location>
        <begin position="703"/>
        <end position="718"/>
    </location>
</feature>
<organism evidence="8 9">
    <name type="scientific">Opisthorchis viverrini</name>
    <name type="common">Southeast Asian liver fluke</name>
    <dbReference type="NCBI Taxonomy" id="6198"/>
    <lineage>
        <taxon>Eukaryota</taxon>
        <taxon>Metazoa</taxon>
        <taxon>Spiralia</taxon>
        <taxon>Lophotrochozoa</taxon>
        <taxon>Platyhelminthes</taxon>
        <taxon>Trematoda</taxon>
        <taxon>Digenea</taxon>
        <taxon>Opisthorchiida</taxon>
        <taxon>Opisthorchiata</taxon>
        <taxon>Opisthorchiidae</taxon>
        <taxon>Opisthorchis</taxon>
    </lineage>
</organism>
<dbReference type="PROSITE" id="PS50061">
    <property type="entry name" value="ETS_DOMAIN_3"/>
    <property type="match status" value="1"/>
</dbReference>
<dbReference type="InterPro" id="IPR036390">
    <property type="entry name" value="WH_DNA-bd_sf"/>
</dbReference>
<dbReference type="InterPro" id="IPR036388">
    <property type="entry name" value="WH-like_DNA-bd_sf"/>
</dbReference>
<evidence type="ECO:0000256" key="1">
    <source>
        <dbReference type="ARBA" id="ARBA00004123"/>
    </source>
</evidence>
<evidence type="ECO:0000256" key="4">
    <source>
        <dbReference type="ARBA" id="ARBA00023242"/>
    </source>
</evidence>
<dbReference type="PANTHER" id="PTHR11849">
    <property type="entry name" value="ETS"/>
    <property type="match status" value="1"/>
</dbReference>
<comment type="similarity">
    <text evidence="2 5">Belongs to the ETS family.</text>
</comment>
<dbReference type="FunFam" id="1.10.10.10:FF:000343">
    <property type="entry name" value="Ets at 65A, isoform C"/>
    <property type="match status" value="1"/>
</dbReference>
<dbReference type="GO" id="GO:0043565">
    <property type="term" value="F:sequence-specific DNA binding"/>
    <property type="evidence" value="ECO:0007669"/>
    <property type="project" value="InterPro"/>
</dbReference>
<feature type="compositionally biased region" description="Polar residues" evidence="6">
    <location>
        <begin position="119"/>
        <end position="143"/>
    </location>
</feature>
<dbReference type="EMBL" id="KV906358">
    <property type="protein sequence ID" value="OON14875.1"/>
    <property type="molecule type" value="Genomic_DNA"/>
</dbReference>
<feature type="region of interest" description="Disordered" evidence="6">
    <location>
        <begin position="317"/>
        <end position="344"/>
    </location>
</feature>
<accession>A0A1S8WK99</accession>
<name>A0A1S8WK99_OPIVI</name>
<comment type="subcellular location">
    <subcellularLocation>
        <location evidence="1 5">Nucleus</location>
    </subcellularLocation>
</comment>
<dbReference type="Gene3D" id="1.10.10.10">
    <property type="entry name" value="Winged helix-like DNA-binding domain superfamily/Winged helix DNA-binding domain"/>
    <property type="match status" value="1"/>
</dbReference>
<keyword evidence="4 5" id="KW-0539">Nucleus</keyword>
<sequence length="907" mass="98212">MNIPETQSTLSIGHNSGWPMSNRMFNFTAPGELCEKQRNASTIMGSSYTAGSGALQEFMSCGLLSFPCTESLPSLYPYSMEQTYLSSTSVQNAESHGSSSSSMFPPFFESVNSSLMSPQLSAGHSCLPESQANQDGHSPSSYDGTGPLMRGFGPGNAWSAMTSNHSQIADTFAGLGLSNELAMMTGRSSLRSDEVASKTTLPLCSIRGFPSIHNTTPPEGQFTSFPGPTSDTFRSASSASTYAFGLSTRAGSSTNYIMGSTRQGPSAANDTNFNVTRANHGGHMFSDTYDNCTPKIRSQTSRCSKSIESRCKRKRFASNLPQAAESSSDSRIRPDPLPDNNRLHQVTNFSKPVYSTNELRYPKHPLLDELPAKYGSKLSKTSEVTGAISLLSGFDYSSAYSKHSPANTAGQWRPQCSGQIQLWQFLLELLSDSRNIACITWEGTNGEFKLVDPDEVARRWGERKSKPNMNYDKLSRALRYYYDKNIMSKINGKRYAYKFDFAGLAQAMQPPSCGTPPSAESFGASDQHALASLLIPGNSGLSEQLPRSGLTQSLGSYPTLLLPNQLTSPATHRFSQSNLISVSNEATNNPLNTTAWAGATRGGYQEPYTNPVLSTLRDYGTSNTAADLQNAGANYALSNGRHTPVAPRPFNTYQQPTASSSYVSQYTPDILHSARMAAAAACLISPLNNTVLSHSSHFPSFASDASPSVNTSAPSTVLGNRDSEASENYDKKRFHGADVFCPTSVTSYSFQQNVLQNKTRSRVASSCVEESQSVASFHSDSFLALNKVEGTNTFGPSVAETGRTVTVEGSQSPSATTRSTHSSEHQFPTTITNAEKRLDAQSGRAPLMKARHHHQQNNLDFEVRLSANSAQPSDPESWLSQPLFTYNVANLTKPPTELGDYFGHMPP</sequence>
<evidence type="ECO:0000313" key="9">
    <source>
        <dbReference type="Proteomes" id="UP000243686"/>
    </source>
</evidence>
<dbReference type="InterPro" id="IPR000418">
    <property type="entry name" value="Ets_dom"/>
</dbReference>
<dbReference type="PROSITE" id="PS00346">
    <property type="entry name" value="ETS_DOMAIN_2"/>
    <property type="match status" value="1"/>
</dbReference>
<dbReference type="AlphaFoldDB" id="A0A1S8WK99"/>
<evidence type="ECO:0000259" key="7">
    <source>
        <dbReference type="PROSITE" id="PS50061"/>
    </source>
</evidence>
<feature type="region of interest" description="Disordered" evidence="6">
    <location>
        <begin position="805"/>
        <end position="827"/>
    </location>
</feature>
<evidence type="ECO:0000256" key="6">
    <source>
        <dbReference type="SAM" id="MobiDB-lite"/>
    </source>
</evidence>
<keyword evidence="3 5" id="KW-0238">DNA-binding</keyword>
<dbReference type="PANTHER" id="PTHR11849:SF304">
    <property type="entry name" value="DNA-BINDING PROTEIN D-ETS-3"/>
    <property type="match status" value="1"/>
</dbReference>
<proteinExistence type="inferred from homology"/>
<feature type="region of interest" description="Disordered" evidence="6">
    <location>
        <begin position="119"/>
        <end position="144"/>
    </location>
</feature>
<dbReference type="GO" id="GO:0030154">
    <property type="term" value="P:cell differentiation"/>
    <property type="evidence" value="ECO:0007669"/>
    <property type="project" value="TreeGrafter"/>
</dbReference>
<dbReference type="SMART" id="SM00413">
    <property type="entry name" value="ETS"/>
    <property type="match status" value="1"/>
</dbReference>
<evidence type="ECO:0000313" key="8">
    <source>
        <dbReference type="EMBL" id="OON14875.1"/>
    </source>
</evidence>
<evidence type="ECO:0000256" key="5">
    <source>
        <dbReference type="RuleBase" id="RU004019"/>
    </source>
</evidence>
<feature type="region of interest" description="Disordered" evidence="6">
    <location>
        <begin position="703"/>
        <end position="724"/>
    </location>
</feature>
<reference evidence="8 9" key="1">
    <citation type="submission" date="2015-03" db="EMBL/GenBank/DDBJ databases">
        <title>Draft genome of the nematode, Opisthorchis viverrini.</title>
        <authorList>
            <person name="Mitreva M."/>
        </authorList>
    </citation>
    <scope>NUCLEOTIDE SEQUENCE [LARGE SCALE GENOMIC DNA]</scope>
    <source>
        <strain evidence="8">Khon Kaen</strain>
    </source>
</reference>
<evidence type="ECO:0000256" key="2">
    <source>
        <dbReference type="ARBA" id="ARBA00005562"/>
    </source>
</evidence>
<dbReference type="GO" id="GO:0000981">
    <property type="term" value="F:DNA-binding transcription factor activity, RNA polymerase II-specific"/>
    <property type="evidence" value="ECO:0007669"/>
    <property type="project" value="TreeGrafter"/>
</dbReference>
<dbReference type="SUPFAM" id="SSF46785">
    <property type="entry name" value="Winged helix' DNA-binding domain"/>
    <property type="match status" value="1"/>
</dbReference>
<dbReference type="InterPro" id="IPR046328">
    <property type="entry name" value="ETS_fam"/>
</dbReference>
<gene>
    <name evidence="8" type="ORF">X801_09328</name>
</gene>
<dbReference type="Proteomes" id="UP000243686">
    <property type="component" value="Unassembled WGS sequence"/>
</dbReference>
<protein>
    <submittedName>
        <fullName evidence="8">Ets-domain protein</fullName>
    </submittedName>
</protein>
<evidence type="ECO:0000256" key="3">
    <source>
        <dbReference type="ARBA" id="ARBA00023125"/>
    </source>
</evidence>
<dbReference type="PRINTS" id="PR00454">
    <property type="entry name" value="ETSDOMAIN"/>
</dbReference>
<dbReference type="Pfam" id="PF00178">
    <property type="entry name" value="Ets"/>
    <property type="match status" value="1"/>
</dbReference>
<feature type="domain" description="ETS" evidence="7">
    <location>
        <begin position="420"/>
        <end position="500"/>
    </location>
</feature>
<dbReference type="PROSITE" id="PS00345">
    <property type="entry name" value="ETS_DOMAIN_1"/>
    <property type="match status" value="1"/>
</dbReference>
<keyword evidence="9" id="KW-1185">Reference proteome</keyword>